<dbReference type="OrthoDB" id="2084678at2"/>
<name>A0A1U7NH98_9FIRM</name>
<dbReference type="InterPro" id="IPR037401">
    <property type="entry name" value="SnoaL-like"/>
</dbReference>
<comment type="caution">
    <text evidence="2">The sequence shown here is derived from an EMBL/GenBank/DDBJ whole genome shotgun (WGS) entry which is preliminary data.</text>
</comment>
<organism evidence="2 3">
    <name type="scientific">Ileibacterium valens</name>
    <dbReference type="NCBI Taxonomy" id="1862668"/>
    <lineage>
        <taxon>Bacteria</taxon>
        <taxon>Bacillati</taxon>
        <taxon>Bacillota</taxon>
        <taxon>Erysipelotrichia</taxon>
        <taxon>Erysipelotrichales</taxon>
        <taxon>Erysipelotrichaceae</taxon>
        <taxon>Ileibacterium</taxon>
    </lineage>
</organism>
<accession>A0A1U7NH98</accession>
<evidence type="ECO:0000313" key="2">
    <source>
        <dbReference type="EMBL" id="OLU40975.1"/>
    </source>
</evidence>
<evidence type="ECO:0000313" key="3">
    <source>
        <dbReference type="Proteomes" id="UP000186341"/>
    </source>
</evidence>
<dbReference type="GeneID" id="82202379"/>
<dbReference type="Proteomes" id="UP000186341">
    <property type="component" value="Unassembled WGS sequence"/>
</dbReference>
<dbReference type="Pfam" id="PF13577">
    <property type="entry name" value="SnoaL_4"/>
    <property type="match status" value="1"/>
</dbReference>
<dbReference type="Gene3D" id="3.10.450.50">
    <property type="match status" value="1"/>
</dbReference>
<feature type="domain" description="SnoaL-like" evidence="1">
    <location>
        <begin position="9"/>
        <end position="132"/>
    </location>
</feature>
<dbReference type="InterPro" id="IPR032710">
    <property type="entry name" value="NTF2-like_dom_sf"/>
</dbReference>
<keyword evidence="3" id="KW-1185">Reference proteome</keyword>
<dbReference type="SUPFAM" id="SSF54427">
    <property type="entry name" value="NTF2-like"/>
    <property type="match status" value="1"/>
</dbReference>
<dbReference type="RefSeq" id="WP_075818584.1">
    <property type="nucleotide sequence ID" value="NZ_CAJUTZ010000042.1"/>
</dbReference>
<gene>
    <name evidence="2" type="ORF">BO222_04005</name>
</gene>
<dbReference type="EMBL" id="MPJW01000093">
    <property type="protein sequence ID" value="OLU40975.1"/>
    <property type="molecule type" value="Genomic_DNA"/>
</dbReference>
<reference evidence="2 3" key="1">
    <citation type="submission" date="2016-11" db="EMBL/GenBank/DDBJ databases">
        <title>Description of two novel members of the family Erysipelotrichaceae: Ileibacterium lipovorans gen. nov., sp. nov. and Dubosiella newyorkensis, gen. nov., sp. nov.</title>
        <authorList>
            <person name="Cox L.M."/>
            <person name="Sohn J."/>
            <person name="Tyrrell K.L."/>
            <person name="Citron D.M."/>
            <person name="Lawson P.A."/>
            <person name="Patel N.B."/>
            <person name="Iizumi T."/>
            <person name="Perez-Perez G.I."/>
            <person name="Goldstein E.J."/>
            <person name="Blaser M.J."/>
        </authorList>
    </citation>
    <scope>NUCLEOTIDE SEQUENCE [LARGE SCALE GENOMIC DNA]</scope>
    <source>
        <strain evidence="2 3">NYU-BL-A3</strain>
    </source>
</reference>
<evidence type="ECO:0000259" key="1">
    <source>
        <dbReference type="Pfam" id="PF13577"/>
    </source>
</evidence>
<protein>
    <recommendedName>
        <fullName evidence="1">SnoaL-like domain-containing protein</fullName>
    </recommendedName>
</protein>
<proteinExistence type="predicted"/>
<sequence>MDNKLIDNQYEISTAIDEVAYYIDHKNLTKAMEVFSEDAQLEVYEDGKLTTLCKDKQQIQSVLTEKIENYDIIFHNNGTKMVDVKSLDQAATANTSCIAQLIRTDPMNMTLQTMEYEDSLIKVNGNWYIVKRVIRILYKSVR</sequence>
<dbReference type="AlphaFoldDB" id="A0A1U7NH98"/>